<dbReference type="GO" id="GO:0032259">
    <property type="term" value="P:methylation"/>
    <property type="evidence" value="ECO:0007669"/>
    <property type="project" value="UniProtKB-KW"/>
</dbReference>
<dbReference type="Proteomes" id="UP000321816">
    <property type="component" value="Chromosome"/>
</dbReference>
<accession>A0AAJ8LW18</accession>
<reference evidence="2 3" key="1">
    <citation type="submission" date="2024-01" db="EMBL/GenBank/DDBJ databases">
        <title>Complete Genome Sequence of Alkalicoccus halolimnae BZ-SZ-XJ29T, a Moderately Halophilic Bacterium Isolated from a Salt Lake.</title>
        <authorList>
            <person name="Zhao B."/>
        </authorList>
    </citation>
    <scope>NUCLEOTIDE SEQUENCE [LARGE SCALE GENOMIC DNA]</scope>
    <source>
        <strain evidence="2 3">BZ-SZ-XJ29</strain>
    </source>
</reference>
<proteinExistence type="predicted"/>
<dbReference type="PANTHER" id="PTHR45036:SF1">
    <property type="entry name" value="METHYLTRANSFERASE LIKE 7A"/>
    <property type="match status" value="1"/>
</dbReference>
<dbReference type="EMBL" id="CP144914">
    <property type="protein sequence ID" value="WWD81678.1"/>
    <property type="molecule type" value="Genomic_DNA"/>
</dbReference>
<dbReference type="RefSeq" id="WP_246125658.1">
    <property type="nucleotide sequence ID" value="NZ_CP144914.1"/>
</dbReference>
<keyword evidence="2" id="KW-0808">Transferase</keyword>
<sequence length="195" mass="21898">MFVTLYDPIMKPLELVMLTKVREKLLRPAYGKVLEIGSGTGLNFPYYPEAVVHVTALEPQRKLREKSLSRSLRSKTAIEVIEGEAEKLPFADNSFDTVVNTLVFCTIPDPEKALSEILRVAKPGATVLFYEHVRPPQKKLAVLFDKVTPAWKAVADGCHLNRDTEALIRRSGLKIIKKETAVKRLFVQLQAEVPS</sequence>
<evidence type="ECO:0000259" key="1">
    <source>
        <dbReference type="Pfam" id="PF08241"/>
    </source>
</evidence>
<feature type="domain" description="Methyltransferase type 11" evidence="1">
    <location>
        <begin position="34"/>
        <end position="129"/>
    </location>
</feature>
<dbReference type="InterPro" id="IPR052356">
    <property type="entry name" value="Thiol_S-MT"/>
</dbReference>
<dbReference type="CDD" id="cd02440">
    <property type="entry name" value="AdoMet_MTases"/>
    <property type="match status" value="1"/>
</dbReference>
<organism evidence="2 3">
    <name type="scientific">Alkalicoccus halolimnae</name>
    <dbReference type="NCBI Taxonomy" id="1667239"/>
    <lineage>
        <taxon>Bacteria</taxon>
        <taxon>Bacillati</taxon>
        <taxon>Bacillota</taxon>
        <taxon>Bacilli</taxon>
        <taxon>Bacillales</taxon>
        <taxon>Bacillaceae</taxon>
        <taxon>Alkalicoccus</taxon>
    </lineage>
</organism>
<dbReference type="KEGG" id="ahal:FTX54_013395"/>
<evidence type="ECO:0000313" key="3">
    <source>
        <dbReference type="Proteomes" id="UP000321816"/>
    </source>
</evidence>
<dbReference type="GO" id="GO:0008757">
    <property type="term" value="F:S-adenosylmethionine-dependent methyltransferase activity"/>
    <property type="evidence" value="ECO:0007669"/>
    <property type="project" value="InterPro"/>
</dbReference>
<dbReference type="SUPFAM" id="SSF53335">
    <property type="entry name" value="S-adenosyl-L-methionine-dependent methyltransferases"/>
    <property type="match status" value="1"/>
</dbReference>
<protein>
    <submittedName>
        <fullName evidence="2">Class I SAM-dependent methyltransferase</fullName>
    </submittedName>
</protein>
<dbReference type="AlphaFoldDB" id="A0AAJ8LW18"/>
<gene>
    <name evidence="2" type="ORF">FTX54_013395</name>
</gene>
<dbReference type="InterPro" id="IPR029063">
    <property type="entry name" value="SAM-dependent_MTases_sf"/>
</dbReference>
<dbReference type="Pfam" id="PF08241">
    <property type="entry name" value="Methyltransf_11"/>
    <property type="match status" value="1"/>
</dbReference>
<keyword evidence="2" id="KW-0489">Methyltransferase</keyword>
<name>A0AAJ8LW18_9BACI</name>
<keyword evidence="3" id="KW-1185">Reference proteome</keyword>
<dbReference type="Gene3D" id="3.40.50.150">
    <property type="entry name" value="Vaccinia Virus protein VP39"/>
    <property type="match status" value="1"/>
</dbReference>
<dbReference type="PANTHER" id="PTHR45036">
    <property type="entry name" value="METHYLTRANSFERASE LIKE 7B"/>
    <property type="match status" value="1"/>
</dbReference>
<dbReference type="InterPro" id="IPR013216">
    <property type="entry name" value="Methyltransf_11"/>
</dbReference>
<evidence type="ECO:0000313" key="2">
    <source>
        <dbReference type="EMBL" id="WWD81678.1"/>
    </source>
</evidence>